<dbReference type="SMART" id="SM00859">
    <property type="entry name" value="Semialdhyde_dh"/>
    <property type="match status" value="1"/>
</dbReference>
<evidence type="ECO:0000259" key="2">
    <source>
        <dbReference type="SMART" id="SM00859"/>
    </source>
</evidence>
<dbReference type="GO" id="GO:0046983">
    <property type="term" value="F:protein dimerization activity"/>
    <property type="evidence" value="ECO:0007669"/>
    <property type="project" value="InterPro"/>
</dbReference>
<keyword evidence="4" id="KW-1185">Reference proteome</keyword>
<dbReference type="InterPro" id="IPR012280">
    <property type="entry name" value="Semialdhyde_DH_dimer_dom"/>
</dbReference>
<dbReference type="Pfam" id="PF02774">
    <property type="entry name" value="Semialdhyde_dhC"/>
    <property type="match status" value="1"/>
</dbReference>
<accession>A0A1I5QEA2</accession>
<dbReference type="InterPro" id="IPR000534">
    <property type="entry name" value="Semialdehyde_DH_NAD-bd"/>
</dbReference>
<dbReference type="GO" id="GO:0051287">
    <property type="term" value="F:NAD binding"/>
    <property type="evidence" value="ECO:0007669"/>
    <property type="project" value="InterPro"/>
</dbReference>
<name>A0A1I5QEA2_9PSED</name>
<dbReference type="NCBIfam" id="NF004224">
    <property type="entry name" value="PRK05671.1"/>
    <property type="match status" value="1"/>
</dbReference>
<dbReference type="STRING" id="289003.SAMN05216190_110137"/>
<gene>
    <name evidence="3" type="ORF">SAMN05216190_110137</name>
</gene>
<dbReference type="PIRSF" id="PIRSF000148">
    <property type="entry name" value="ASA_dh"/>
    <property type="match status" value="1"/>
</dbReference>
<dbReference type="Gene3D" id="3.30.360.10">
    <property type="entry name" value="Dihydrodipicolinate Reductase, domain 2"/>
    <property type="match status" value="1"/>
</dbReference>
<feature type="domain" description="Semialdehyde dehydrogenase NAD-binding" evidence="2">
    <location>
        <begin position="6"/>
        <end position="120"/>
    </location>
</feature>
<dbReference type="Gene3D" id="3.40.50.720">
    <property type="entry name" value="NAD(P)-binding Rossmann-like Domain"/>
    <property type="match status" value="1"/>
</dbReference>
<dbReference type="Proteomes" id="UP000198784">
    <property type="component" value="Unassembled WGS sequence"/>
</dbReference>
<dbReference type="CDD" id="cd18129">
    <property type="entry name" value="ASADH_C_USG1_like"/>
    <property type="match status" value="1"/>
</dbReference>
<organism evidence="3 4">
    <name type="scientific">Pseudomonas borbori</name>
    <dbReference type="NCBI Taxonomy" id="289003"/>
    <lineage>
        <taxon>Bacteria</taxon>
        <taxon>Pseudomonadati</taxon>
        <taxon>Pseudomonadota</taxon>
        <taxon>Gammaproteobacteria</taxon>
        <taxon>Pseudomonadales</taxon>
        <taxon>Pseudomonadaceae</taxon>
        <taxon>Pseudomonas</taxon>
    </lineage>
</organism>
<protein>
    <submittedName>
        <fullName evidence="3">Aspartate-semialdehyde dehydrogenase</fullName>
    </submittedName>
</protein>
<sequence length="336" mass="35720">MTRTFDIAVIGATGSVGETLVQLLEERDFPVANLHLLASGESAGRSLSFKGKNLRVRTLESFDFSSVGLVFFAASEAITRSYASRAHAAGCTLIDLTAALPTEQAPRVVPEVNPEVLKTLAAPYQLTSPSPAAIAVALVLAALRERVDVQRVAVTACLAVSSRGRQGVSELARQTAELLNGRSFEPQLFDRQVAFNLLAQVEMPDSAGHGVLEKRLANELKELLARPQLKVSATCIQAPVFFGDSFSVSLQADAAVDLPAICAALQVCTALEYIESGDYPTAVGDAVGQDVVYVGRVRGGQDDPAELNLWIASDNVRKGAALNAVQLAELLIKDYL</sequence>
<dbReference type="RefSeq" id="WP_090500395.1">
    <property type="nucleotide sequence ID" value="NZ_FOWX01000010.1"/>
</dbReference>
<dbReference type="NCBIfam" id="NF011456">
    <property type="entry name" value="PRK14874.1"/>
    <property type="match status" value="1"/>
</dbReference>
<comment type="similarity">
    <text evidence="1">Belongs to the aspartate-semialdehyde dehydrogenase family.</text>
</comment>
<dbReference type="InterPro" id="IPR036291">
    <property type="entry name" value="NAD(P)-bd_dom_sf"/>
</dbReference>
<dbReference type="EMBL" id="FOWX01000010">
    <property type="protein sequence ID" value="SFP44615.1"/>
    <property type="molecule type" value="Genomic_DNA"/>
</dbReference>
<dbReference type="AlphaFoldDB" id="A0A1I5QEA2"/>
<dbReference type="PANTHER" id="PTHR46278">
    <property type="entry name" value="DEHYDROGENASE, PUTATIVE-RELATED"/>
    <property type="match status" value="1"/>
</dbReference>
<dbReference type="PANTHER" id="PTHR46278:SF2">
    <property type="entry name" value="ASPARTATE-SEMIALDEHYDE DEHYDROGENASE"/>
    <property type="match status" value="1"/>
</dbReference>
<dbReference type="SUPFAM" id="SSF55347">
    <property type="entry name" value="Glyceraldehyde-3-phosphate dehydrogenase-like, C-terminal domain"/>
    <property type="match status" value="1"/>
</dbReference>
<evidence type="ECO:0000313" key="3">
    <source>
        <dbReference type="EMBL" id="SFP44615.1"/>
    </source>
</evidence>
<evidence type="ECO:0000313" key="4">
    <source>
        <dbReference type="Proteomes" id="UP000198784"/>
    </source>
</evidence>
<dbReference type="GO" id="GO:0016620">
    <property type="term" value="F:oxidoreductase activity, acting on the aldehyde or oxo group of donors, NAD or NADP as acceptor"/>
    <property type="evidence" value="ECO:0007669"/>
    <property type="project" value="InterPro"/>
</dbReference>
<dbReference type="OrthoDB" id="9805684at2"/>
<dbReference type="CDD" id="cd17894">
    <property type="entry name" value="ASADH_USG1_N"/>
    <property type="match status" value="1"/>
</dbReference>
<proteinExistence type="inferred from homology"/>
<dbReference type="SUPFAM" id="SSF51735">
    <property type="entry name" value="NAD(P)-binding Rossmann-fold domains"/>
    <property type="match status" value="1"/>
</dbReference>
<reference evidence="4" key="1">
    <citation type="submission" date="2016-10" db="EMBL/GenBank/DDBJ databases">
        <authorList>
            <person name="Varghese N."/>
            <person name="Submissions S."/>
        </authorList>
    </citation>
    <scope>NUCLEOTIDE SEQUENCE [LARGE SCALE GENOMIC DNA]</scope>
    <source>
        <strain evidence="4">DSM 17834</strain>
    </source>
</reference>
<dbReference type="GO" id="GO:0008652">
    <property type="term" value="P:amino acid biosynthetic process"/>
    <property type="evidence" value="ECO:0007669"/>
    <property type="project" value="InterPro"/>
</dbReference>
<evidence type="ECO:0000256" key="1">
    <source>
        <dbReference type="ARBA" id="ARBA00010584"/>
    </source>
</evidence>
<dbReference type="Pfam" id="PF01118">
    <property type="entry name" value="Semialdhyde_dh"/>
    <property type="match status" value="1"/>
</dbReference>